<organism evidence="2 3">
    <name type="scientific">Polyplosphaeria fusca</name>
    <dbReference type="NCBI Taxonomy" id="682080"/>
    <lineage>
        <taxon>Eukaryota</taxon>
        <taxon>Fungi</taxon>
        <taxon>Dikarya</taxon>
        <taxon>Ascomycota</taxon>
        <taxon>Pezizomycotina</taxon>
        <taxon>Dothideomycetes</taxon>
        <taxon>Pleosporomycetidae</taxon>
        <taxon>Pleosporales</taxon>
        <taxon>Tetraplosphaeriaceae</taxon>
        <taxon>Polyplosphaeria</taxon>
    </lineage>
</organism>
<evidence type="ECO:0000256" key="1">
    <source>
        <dbReference type="SAM" id="MobiDB-lite"/>
    </source>
</evidence>
<dbReference type="EMBL" id="ML996278">
    <property type="protein sequence ID" value="KAF2728492.1"/>
    <property type="molecule type" value="Genomic_DNA"/>
</dbReference>
<name>A0A9P4QJL0_9PLEO</name>
<protein>
    <submittedName>
        <fullName evidence="2">Uncharacterized protein</fullName>
    </submittedName>
</protein>
<feature type="region of interest" description="Disordered" evidence="1">
    <location>
        <begin position="70"/>
        <end position="93"/>
    </location>
</feature>
<proteinExistence type="predicted"/>
<gene>
    <name evidence="2" type="ORF">EJ04DRAFT_96946</name>
</gene>
<dbReference type="Proteomes" id="UP000799444">
    <property type="component" value="Unassembled WGS sequence"/>
</dbReference>
<sequence length="149" mass="16158">MVLLTRIPRERCWCASDSSSAGTVIAVRALLDASIVCLTRRGAVQLSATTANLVTTGCVSASQRHRPRSLVLSGWGDHDQPRQSDSGSGEPVRDTTVMICDTSPWHTACGENYTQGEFIAGVHWMRRSTFVTLPSATHFSTDLCQSTCE</sequence>
<evidence type="ECO:0000313" key="3">
    <source>
        <dbReference type="Proteomes" id="UP000799444"/>
    </source>
</evidence>
<accession>A0A9P4QJL0</accession>
<dbReference type="AlphaFoldDB" id="A0A9P4QJL0"/>
<evidence type="ECO:0000313" key="2">
    <source>
        <dbReference type="EMBL" id="KAF2728492.1"/>
    </source>
</evidence>
<comment type="caution">
    <text evidence="2">The sequence shown here is derived from an EMBL/GenBank/DDBJ whole genome shotgun (WGS) entry which is preliminary data.</text>
</comment>
<keyword evidence="3" id="KW-1185">Reference proteome</keyword>
<reference evidence="2" key="1">
    <citation type="journal article" date="2020" name="Stud. Mycol.">
        <title>101 Dothideomycetes genomes: a test case for predicting lifestyles and emergence of pathogens.</title>
        <authorList>
            <person name="Haridas S."/>
            <person name="Albert R."/>
            <person name="Binder M."/>
            <person name="Bloem J."/>
            <person name="Labutti K."/>
            <person name="Salamov A."/>
            <person name="Andreopoulos B."/>
            <person name="Baker S."/>
            <person name="Barry K."/>
            <person name="Bills G."/>
            <person name="Bluhm B."/>
            <person name="Cannon C."/>
            <person name="Castanera R."/>
            <person name="Culley D."/>
            <person name="Daum C."/>
            <person name="Ezra D."/>
            <person name="Gonzalez J."/>
            <person name="Henrissat B."/>
            <person name="Kuo A."/>
            <person name="Liang C."/>
            <person name="Lipzen A."/>
            <person name="Lutzoni F."/>
            <person name="Magnuson J."/>
            <person name="Mondo S."/>
            <person name="Nolan M."/>
            <person name="Ohm R."/>
            <person name="Pangilinan J."/>
            <person name="Park H.-J."/>
            <person name="Ramirez L."/>
            <person name="Alfaro M."/>
            <person name="Sun H."/>
            <person name="Tritt A."/>
            <person name="Yoshinaga Y."/>
            <person name="Zwiers L.-H."/>
            <person name="Turgeon B."/>
            <person name="Goodwin S."/>
            <person name="Spatafora J."/>
            <person name="Crous P."/>
            <person name="Grigoriev I."/>
        </authorList>
    </citation>
    <scope>NUCLEOTIDE SEQUENCE</scope>
    <source>
        <strain evidence="2">CBS 125425</strain>
    </source>
</reference>